<evidence type="ECO:0000259" key="9">
    <source>
        <dbReference type="Pfam" id="PF13087"/>
    </source>
</evidence>
<accession>A0A5J4Z1K7</accession>
<dbReference type="GO" id="GO:0016787">
    <property type="term" value="F:hydrolase activity"/>
    <property type="evidence" value="ECO:0007669"/>
    <property type="project" value="UniProtKB-KW"/>
</dbReference>
<dbReference type="Proteomes" id="UP000324585">
    <property type="component" value="Unassembled WGS sequence"/>
</dbReference>
<dbReference type="GO" id="GO:0043139">
    <property type="term" value="F:5'-3' DNA helicase activity"/>
    <property type="evidence" value="ECO:0007669"/>
    <property type="project" value="TreeGrafter"/>
</dbReference>
<evidence type="ECO:0000259" key="8">
    <source>
        <dbReference type="Pfam" id="PF08696"/>
    </source>
</evidence>
<dbReference type="Pfam" id="PF13604">
    <property type="entry name" value="AAA_30"/>
    <property type="match status" value="1"/>
</dbReference>
<keyword evidence="6" id="KW-0067">ATP-binding</keyword>
<keyword evidence="3" id="KW-0547">Nucleotide-binding</keyword>
<feature type="domain" description="DNA2/NAM7 helicase-like C-terminal" evidence="9">
    <location>
        <begin position="1078"/>
        <end position="1308"/>
    </location>
</feature>
<evidence type="ECO:0000256" key="6">
    <source>
        <dbReference type="ARBA" id="ARBA00022840"/>
    </source>
</evidence>
<feature type="region of interest" description="Disordered" evidence="7">
    <location>
        <begin position="89"/>
        <end position="141"/>
    </location>
</feature>
<dbReference type="GO" id="GO:0046872">
    <property type="term" value="F:metal ion binding"/>
    <property type="evidence" value="ECO:0007669"/>
    <property type="project" value="UniProtKB-KW"/>
</dbReference>
<dbReference type="InterPro" id="IPR014808">
    <property type="entry name" value="DNA_replication_fac_Dna2_N"/>
</dbReference>
<dbReference type="EMBL" id="VRMN01000001">
    <property type="protein sequence ID" value="KAA8497789.1"/>
    <property type="molecule type" value="Genomic_DNA"/>
</dbReference>
<dbReference type="InterPro" id="IPR047187">
    <property type="entry name" value="SF1_C_Upf1"/>
</dbReference>
<keyword evidence="5 10" id="KW-0347">Helicase</keyword>
<comment type="similarity">
    <text evidence="1">Belongs to the DNA2/NAM7 helicase family.</text>
</comment>
<keyword evidence="4" id="KW-0378">Hydrolase</keyword>
<dbReference type="GO" id="GO:0005524">
    <property type="term" value="F:ATP binding"/>
    <property type="evidence" value="ECO:0007669"/>
    <property type="project" value="UniProtKB-KW"/>
</dbReference>
<name>A0A5J4Z1K7_PORPP</name>
<dbReference type="InterPro" id="IPR050534">
    <property type="entry name" value="Coronavir_polyprotein_1ab"/>
</dbReference>
<sequence length="1343" mass="147530">MMDAGAKRHSHASEERHEEGSKRAKPIQSCSGKCEIEHPDASFEAASSVAHVMPDKCVSGSGVVSIESDDDEYDIPMDLVTSFESELLKRQQNQGHERNQRTCVNHAESQPSPSPRPVRQGSTARSPEDATSKHNHSAGILDDEAFDIPDELLVHFDAYDQKVCSSSFQSKNGARIFEAASGRLLIVQINIRQQAQDCPKQLVLLTYPIIEGGSSRNDAISISAASRSGDLVRVAVGSSSGVGSESGTRAAIVEIDTSRPLWVTLEAQWIQNVADVRTHDVCRVVRCDRHNNFFAWDPLTHSIVVHDDENLFILNPDVLVSGTSLASSFGCSRQTIISEQIREQGQMHQSALVGSLVHSLFQIALQATSANHSLSQQDSAQLVRSRIDPLLLGSLDAMYLAQADEAELRAVLDANAEPIAAWIEDFFSRAVSVQIDDMSNSGAHRAVRFSSVLTIEENVWSPVLGLKGIVDAVVEAECDGVPYLLPLELKTGGSSGVRGSYHRAQVILYCFLVADRYDTALGEGILAYIGKTDDPKAAPRKTSVIPCGRSEYAPIFVMRNHLSAYLVNPSRGPTSLEGVGAELPRLNPAPGTKCSRCFVQHSCMVHHKLVENGTSASAETLTGESGVFEEHTAHLNKESNADATFYNEWRRFLEMEEHESAQHRKDIWCVPSFEQERRGKCLSNLRLLVDLADGVSGGGANGWMDPSASQTAARMSGSSAIPKDDEELDRFMVSFERVPETQACALDQSVFHANDFVLLSVEVLHASSRSPVCQKAAVAMGFVRSISSATITVETRTDLKERMRVWQKRSGDPSRIYVFRIDKDELLTSFRLMRFHLASLVHGGHGRALDDLEATAADLRAQRLRELVIEKKPPCFANDSRALLEQTEKGAATAASLMEYLNTQQQAAVDQILRAQDYSLILGLPGTGKTKLLSATVEIALQLGLSVLLCSHTHHAVDNVLLRLQAETRDGRLLRLGRAQQVHPSLHSALMPTLSTLGDMERYYQNVALVACTCMALSHSIFSRRKFDIVLVDEASQISVPGTLGVLRLAKRCVVLVGDHHQLPPLVRSPHNRTMNTQSLFEHLTAAFPNATVRLNEQYRMARDIMELSNHLVYDGSLVCGTPEVALRTLRLSPSSGKSTWQDESSGDLRRILDPENRLLFLNTDQTPSCTESLTGAEDRERDQGIRDGGAKGGHAQRVNVGEKNLIVAIVRALVQHGAAPEDITCLSPYRAQVGLIRAELRRSCNSSMAAVRSLTIDESQGLDQPCVVISLVRSNEKRVIGGLLRDWRRLNVAITRAQAKLILVGSAQTLQEGSLFTKRLVDFLTRPEFHVCDDFSQLTHMR</sequence>
<organism evidence="10 11">
    <name type="scientific">Porphyridium purpureum</name>
    <name type="common">Red alga</name>
    <name type="synonym">Porphyridium cruentum</name>
    <dbReference type="NCBI Taxonomy" id="35688"/>
    <lineage>
        <taxon>Eukaryota</taxon>
        <taxon>Rhodophyta</taxon>
        <taxon>Bangiophyceae</taxon>
        <taxon>Porphyridiales</taxon>
        <taxon>Porphyridiaceae</taxon>
        <taxon>Porphyridium</taxon>
    </lineage>
</organism>
<dbReference type="InterPro" id="IPR027417">
    <property type="entry name" value="P-loop_NTPase"/>
</dbReference>
<dbReference type="Pfam" id="PF13087">
    <property type="entry name" value="AAA_12"/>
    <property type="match status" value="1"/>
</dbReference>
<dbReference type="InterPro" id="IPR011604">
    <property type="entry name" value="PDDEXK-like_dom_sf"/>
</dbReference>
<dbReference type="InterPro" id="IPR041679">
    <property type="entry name" value="DNA2/NAM7-like_C"/>
</dbReference>
<evidence type="ECO:0000313" key="10">
    <source>
        <dbReference type="EMBL" id="KAA8497789.1"/>
    </source>
</evidence>
<evidence type="ECO:0000256" key="7">
    <source>
        <dbReference type="SAM" id="MobiDB-lite"/>
    </source>
</evidence>
<reference evidence="11" key="1">
    <citation type="journal article" date="2019" name="Nat. Commun.">
        <title>Expansion of phycobilisome linker gene families in mesophilic red algae.</title>
        <authorList>
            <person name="Lee J."/>
            <person name="Kim D."/>
            <person name="Bhattacharya D."/>
            <person name="Yoon H.S."/>
        </authorList>
    </citation>
    <scope>NUCLEOTIDE SEQUENCE [LARGE SCALE GENOMIC DNA]</scope>
    <source>
        <strain evidence="11">CCMP 1328</strain>
    </source>
</reference>
<feature type="region of interest" description="Disordered" evidence="7">
    <location>
        <begin position="1"/>
        <end position="31"/>
    </location>
</feature>
<evidence type="ECO:0000256" key="5">
    <source>
        <dbReference type="ARBA" id="ARBA00022806"/>
    </source>
</evidence>
<keyword evidence="2" id="KW-0479">Metal-binding</keyword>
<dbReference type="OMA" id="NYCEAAI"/>
<protein>
    <submittedName>
        <fullName evidence="10">DNA replication ATP-dependent helicase/nuclease DNA2</fullName>
    </submittedName>
</protein>
<feature type="domain" description="DNA replication factor Dna2 N-terminal" evidence="8">
    <location>
        <begin position="263"/>
        <end position="476"/>
    </location>
</feature>
<dbReference type="PANTHER" id="PTHR43788">
    <property type="entry name" value="DNA2/NAM7 HELICASE FAMILY MEMBER"/>
    <property type="match status" value="1"/>
</dbReference>
<proteinExistence type="inferred from homology"/>
<feature type="compositionally biased region" description="Basic and acidic residues" evidence="7">
    <location>
        <begin position="1177"/>
        <end position="1190"/>
    </location>
</feature>
<evidence type="ECO:0000256" key="1">
    <source>
        <dbReference type="ARBA" id="ARBA00007913"/>
    </source>
</evidence>
<comment type="caution">
    <text evidence="10">The sequence shown here is derived from an EMBL/GenBank/DDBJ whole genome shotgun (WGS) entry which is preliminary data.</text>
</comment>
<keyword evidence="11" id="KW-1185">Reference proteome</keyword>
<dbReference type="SUPFAM" id="SSF52540">
    <property type="entry name" value="P-loop containing nucleoside triphosphate hydrolases"/>
    <property type="match status" value="1"/>
</dbReference>
<evidence type="ECO:0000313" key="11">
    <source>
        <dbReference type="Proteomes" id="UP000324585"/>
    </source>
</evidence>
<feature type="region of interest" description="Disordered" evidence="7">
    <location>
        <begin position="1167"/>
        <end position="1195"/>
    </location>
</feature>
<evidence type="ECO:0000256" key="3">
    <source>
        <dbReference type="ARBA" id="ARBA00022741"/>
    </source>
</evidence>
<evidence type="ECO:0000256" key="4">
    <source>
        <dbReference type="ARBA" id="ARBA00022801"/>
    </source>
</evidence>
<dbReference type="CDD" id="cd18808">
    <property type="entry name" value="SF1_C_Upf1"/>
    <property type="match status" value="1"/>
</dbReference>
<evidence type="ECO:0000256" key="2">
    <source>
        <dbReference type="ARBA" id="ARBA00022723"/>
    </source>
</evidence>
<dbReference type="Gene3D" id="3.40.50.300">
    <property type="entry name" value="P-loop containing nucleotide triphosphate hydrolases"/>
    <property type="match status" value="2"/>
</dbReference>
<dbReference type="OrthoDB" id="3651at2759"/>
<dbReference type="Pfam" id="PF08696">
    <property type="entry name" value="Dna2"/>
    <property type="match status" value="1"/>
</dbReference>
<dbReference type="Gene3D" id="3.90.320.10">
    <property type="match status" value="1"/>
</dbReference>
<dbReference type="PANTHER" id="PTHR43788:SF8">
    <property type="entry name" value="DNA-BINDING PROTEIN SMUBP-2"/>
    <property type="match status" value="1"/>
</dbReference>
<feature type="compositionally biased region" description="Basic and acidic residues" evidence="7">
    <location>
        <begin position="11"/>
        <end position="22"/>
    </location>
</feature>
<gene>
    <name evidence="10" type="ORF">FVE85_5374</name>
</gene>